<proteinExistence type="predicted"/>
<dbReference type="RefSeq" id="WP_409548156.1">
    <property type="nucleotide sequence ID" value="NZ_JBKBDE010000001.1"/>
</dbReference>
<accession>A0ABW9LM87</accession>
<name>A0ABW9LM87_9MYCO</name>
<comment type="caution">
    <text evidence="2">The sequence shown here is derived from an EMBL/GenBank/DDBJ whole genome shotgun (WGS) entry which is preliminary data.</text>
</comment>
<feature type="chain" id="PRO_5047189381" evidence="1">
    <location>
        <begin position="21"/>
        <end position="359"/>
    </location>
</feature>
<evidence type="ECO:0000313" key="3">
    <source>
        <dbReference type="Proteomes" id="UP001635817"/>
    </source>
</evidence>
<protein>
    <submittedName>
        <fullName evidence="2">Uncharacterized protein</fullName>
    </submittedName>
</protein>
<organism evidence="2 3">
    <name type="scientific">Mycolicibacterium septicum</name>
    <dbReference type="NCBI Taxonomy" id="98668"/>
    <lineage>
        <taxon>Bacteria</taxon>
        <taxon>Bacillati</taxon>
        <taxon>Actinomycetota</taxon>
        <taxon>Actinomycetes</taxon>
        <taxon>Mycobacteriales</taxon>
        <taxon>Mycobacteriaceae</taxon>
        <taxon>Mycolicibacterium</taxon>
    </lineage>
</organism>
<reference evidence="2 3" key="1">
    <citation type="submission" date="2024-12" db="EMBL/GenBank/DDBJ databases">
        <title>The coexistence of Mycolicibacterium septicum and Mycolicibacterium nivoides in clinical samples.</title>
        <authorList>
            <person name="Wang C."/>
            <person name="Feng Y."/>
            <person name="Zong Z."/>
        </authorList>
    </citation>
    <scope>NUCLEOTIDE SEQUENCE [LARGE SCALE GENOMIC DNA]</scope>
    <source>
        <strain evidence="2 3">120310</strain>
    </source>
</reference>
<keyword evidence="1" id="KW-0732">Signal</keyword>
<gene>
    <name evidence="2" type="ORF">ACK4CP_01735</name>
</gene>
<evidence type="ECO:0000313" key="2">
    <source>
        <dbReference type="EMBL" id="MFN6549096.1"/>
    </source>
</evidence>
<dbReference type="EMBL" id="JBKBDE010000001">
    <property type="protein sequence ID" value="MFN6549096.1"/>
    <property type="molecule type" value="Genomic_DNA"/>
</dbReference>
<evidence type="ECO:0000256" key="1">
    <source>
        <dbReference type="SAM" id="SignalP"/>
    </source>
</evidence>
<sequence>MAAAAAVATPLATVPSQVAAAAARDIERQRNESTDLQLVKRVAWELLYATQSGWSFALWAVGVMYSVTGERRVVASTQHAAGYVPAGVAVPGEVMMLWSDPVIDESFRARWTGNLDPAATLVAYAERKAAEPEGWRLAAAVTTWSEVTALMVAAQRWATEWATCSLMTIPTAIAQSVEASALSSTHRLVREFPELAARVAELRPRGLEHRVAKLITDALVEQARLVVVTPSSMPGLGRLPANFDVVWPAAAQGRVPAAERVRFAEDVQEQWLGLAAVQPGWDAERTASSISNDGEYRSQWIISRALEVVLGWIADTSTDSKPAELPLADLVYAAVHSYLDGSGARWVDEVIAEAERKPR</sequence>
<dbReference type="Proteomes" id="UP001635817">
    <property type="component" value="Unassembled WGS sequence"/>
</dbReference>
<keyword evidence="3" id="KW-1185">Reference proteome</keyword>
<feature type="signal peptide" evidence="1">
    <location>
        <begin position="1"/>
        <end position="20"/>
    </location>
</feature>